<evidence type="ECO:0000256" key="5">
    <source>
        <dbReference type="ARBA" id="ARBA00022723"/>
    </source>
</evidence>
<comment type="subcellular location">
    <subcellularLocation>
        <location evidence="2">Endosome membrane</location>
        <topology evidence="2">Peripheral membrane protein</topology>
    </subcellularLocation>
    <subcellularLocation>
        <location evidence="1">Late endosome membrane</location>
    </subcellularLocation>
    <subcellularLocation>
        <location evidence="3">Lysosome membrane</location>
        <topology evidence="3">Peripheral membrane protein</topology>
        <orientation evidence="3">Cytoplasmic side</orientation>
    </subcellularLocation>
</comment>
<evidence type="ECO:0000256" key="1">
    <source>
        <dbReference type="ARBA" id="ARBA00004414"/>
    </source>
</evidence>
<evidence type="ECO:0000256" key="7">
    <source>
        <dbReference type="ARBA" id="ARBA00023136"/>
    </source>
</evidence>
<dbReference type="PROSITE" id="PS51837">
    <property type="entry name" value="LITAF"/>
    <property type="match status" value="1"/>
</dbReference>
<sequence length="88" mass="9657">MATSPPTVHIQQNIAVLGPQPARIVCPSCHAQITTEVQLENSTKTHLMAVLLCLICCPCVFIPYCTDSCKSKNHYCPNCKSYLGSYNN</sequence>
<keyword evidence="8" id="KW-0812">Transmembrane</keyword>
<evidence type="ECO:0000259" key="9">
    <source>
        <dbReference type="PROSITE" id="PS51837"/>
    </source>
</evidence>
<evidence type="ECO:0000256" key="2">
    <source>
        <dbReference type="ARBA" id="ARBA00004481"/>
    </source>
</evidence>
<proteinExistence type="inferred from homology"/>
<accession>A0AAV8WFK7</accession>
<evidence type="ECO:0000256" key="8">
    <source>
        <dbReference type="SAM" id="Phobius"/>
    </source>
</evidence>
<name>A0AAV8WFK7_9CUCU</name>
<dbReference type="GO" id="GO:0008270">
    <property type="term" value="F:zinc ion binding"/>
    <property type="evidence" value="ECO:0007669"/>
    <property type="project" value="TreeGrafter"/>
</dbReference>
<dbReference type="GO" id="GO:0031902">
    <property type="term" value="C:late endosome membrane"/>
    <property type="evidence" value="ECO:0007669"/>
    <property type="project" value="UniProtKB-SubCell"/>
</dbReference>
<dbReference type="GO" id="GO:0005765">
    <property type="term" value="C:lysosomal membrane"/>
    <property type="evidence" value="ECO:0007669"/>
    <property type="project" value="UniProtKB-SubCell"/>
</dbReference>
<evidence type="ECO:0000313" key="10">
    <source>
        <dbReference type="EMBL" id="KAJ8925137.1"/>
    </source>
</evidence>
<keyword evidence="11" id="KW-1185">Reference proteome</keyword>
<reference evidence="10 11" key="1">
    <citation type="journal article" date="2023" name="Insect Mol. Biol.">
        <title>Genome sequencing provides insights into the evolution of gene families encoding plant cell wall-degrading enzymes in longhorned beetles.</title>
        <authorList>
            <person name="Shin N.R."/>
            <person name="Okamura Y."/>
            <person name="Kirsch R."/>
            <person name="Pauchet Y."/>
        </authorList>
    </citation>
    <scope>NUCLEOTIDE SEQUENCE [LARGE SCALE GENOMIC DNA]</scope>
    <source>
        <strain evidence="10">EAD_L_NR</strain>
    </source>
</reference>
<dbReference type="InterPro" id="IPR006629">
    <property type="entry name" value="LITAF"/>
</dbReference>
<evidence type="ECO:0000313" key="11">
    <source>
        <dbReference type="Proteomes" id="UP001159042"/>
    </source>
</evidence>
<keyword evidence="8" id="KW-1133">Transmembrane helix</keyword>
<dbReference type="PANTHER" id="PTHR23292">
    <property type="entry name" value="LIPOPOLYSACCHARIDE-INDUCED TUMOR NECROSIS FACTOR-ALPHA FACTOR"/>
    <property type="match status" value="1"/>
</dbReference>
<feature type="transmembrane region" description="Helical" evidence="8">
    <location>
        <begin position="46"/>
        <end position="65"/>
    </location>
</feature>
<dbReference type="SMART" id="SM00714">
    <property type="entry name" value="LITAF"/>
    <property type="match status" value="1"/>
</dbReference>
<evidence type="ECO:0000256" key="3">
    <source>
        <dbReference type="ARBA" id="ARBA00004630"/>
    </source>
</evidence>
<evidence type="ECO:0000256" key="6">
    <source>
        <dbReference type="ARBA" id="ARBA00022833"/>
    </source>
</evidence>
<keyword evidence="7 8" id="KW-0472">Membrane</keyword>
<comment type="caution">
    <text evidence="10">The sequence shown here is derived from an EMBL/GenBank/DDBJ whole genome shotgun (WGS) entry which is preliminary data.</text>
</comment>
<keyword evidence="5" id="KW-0479">Metal-binding</keyword>
<comment type="similarity">
    <text evidence="4">Belongs to the CDIP1/LITAF family.</text>
</comment>
<keyword evidence="6" id="KW-0862">Zinc</keyword>
<gene>
    <name evidence="10" type="ORF">NQ315_001319</name>
</gene>
<dbReference type="EMBL" id="JANEYG010000002">
    <property type="protein sequence ID" value="KAJ8925137.1"/>
    <property type="molecule type" value="Genomic_DNA"/>
</dbReference>
<protein>
    <recommendedName>
        <fullName evidence="9">LITAF domain-containing protein</fullName>
    </recommendedName>
</protein>
<dbReference type="InterPro" id="IPR037519">
    <property type="entry name" value="LITAF_fam"/>
</dbReference>
<dbReference type="Proteomes" id="UP001159042">
    <property type="component" value="Unassembled WGS sequence"/>
</dbReference>
<feature type="domain" description="LITAF" evidence="9">
    <location>
        <begin position="5"/>
        <end position="88"/>
    </location>
</feature>
<evidence type="ECO:0000256" key="4">
    <source>
        <dbReference type="ARBA" id="ARBA00005975"/>
    </source>
</evidence>
<dbReference type="PANTHER" id="PTHR23292:SF14">
    <property type="entry name" value="FI16615P1-RELATED"/>
    <property type="match status" value="1"/>
</dbReference>
<dbReference type="Pfam" id="PF10601">
    <property type="entry name" value="zf-LITAF-like"/>
    <property type="match status" value="1"/>
</dbReference>
<organism evidence="10 11">
    <name type="scientific">Exocentrus adspersus</name>
    <dbReference type="NCBI Taxonomy" id="1586481"/>
    <lineage>
        <taxon>Eukaryota</taxon>
        <taxon>Metazoa</taxon>
        <taxon>Ecdysozoa</taxon>
        <taxon>Arthropoda</taxon>
        <taxon>Hexapoda</taxon>
        <taxon>Insecta</taxon>
        <taxon>Pterygota</taxon>
        <taxon>Neoptera</taxon>
        <taxon>Endopterygota</taxon>
        <taxon>Coleoptera</taxon>
        <taxon>Polyphaga</taxon>
        <taxon>Cucujiformia</taxon>
        <taxon>Chrysomeloidea</taxon>
        <taxon>Cerambycidae</taxon>
        <taxon>Lamiinae</taxon>
        <taxon>Acanthocinini</taxon>
        <taxon>Exocentrus</taxon>
    </lineage>
</organism>
<dbReference type="AlphaFoldDB" id="A0AAV8WFK7"/>